<dbReference type="PANTHER" id="PTHR43580:SF2">
    <property type="entry name" value="CYTOKINE-LIKE NUCLEAR FACTOR N-PAC"/>
    <property type="match status" value="1"/>
</dbReference>
<dbReference type="InterPro" id="IPR006115">
    <property type="entry name" value="6PGDH_NADP-bd"/>
</dbReference>
<dbReference type="Proteomes" id="UP000419138">
    <property type="component" value="Unassembled WGS sequence"/>
</dbReference>
<name>A0A646KPS8_STRJU</name>
<accession>A0A646KPS8</accession>
<dbReference type="Gene3D" id="3.40.50.720">
    <property type="entry name" value="NAD(P)-binding Rossmann-like Domain"/>
    <property type="match status" value="1"/>
</dbReference>
<evidence type="ECO:0000259" key="6">
    <source>
        <dbReference type="Pfam" id="PF14833"/>
    </source>
</evidence>
<dbReference type="InterPro" id="IPR015815">
    <property type="entry name" value="HIBADH-related"/>
</dbReference>
<evidence type="ECO:0000256" key="2">
    <source>
        <dbReference type="ARBA" id="ARBA00023002"/>
    </source>
</evidence>
<evidence type="ECO:0000256" key="1">
    <source>
        <dbReference type="ARBA" id="ARBA00009080"/>
    </source>
</evidence>
<dbReference type="PIRSF" id="PIRSF000103">
    <property type="entry name" value="HIBADH"/>
    <property type="match status" value="1"/>
</dbReference>
<feature type="active site" evidence="4">
    <location>
        <position position="176"/>
    </location>
</feature>
<dbReference type="Gene3D" id="1.10.1040.10">
    <property type="entry name" value="N-(1-d-carboxylethyl)-l-norvaline Dehydrogenase, domain 2"/>
    <property type="match status" value="1"/>
</dbReference>
<dbReference type="RefSeq" id="WP_153525660.1">
    <property type="nucleotide sequence ID" value="NZ_JBEPDZ010000020.1"/>
</dbReference>
<feature type="domain" description="3-hydroxyisobutyrate dehydrogenase-like NAD-binding" evidence="6">
    <location>
        <begin position="174"/>
        <end position="288"/>
    </location>
</feature>
<evidence type="ECO:0000256" key="4">
    <source>
        <dbReference type="PIRSR" id="PIRSR000103-1"/>
    </source>
</evidence>
<dbReference type="AlphaFoldDB" id="A0A646KPS8"/>
<sequence length="301" mass="31106">MSATQCERLGWLGTGRMGTAMAGRLLDGGAEVSVWNRTAAKTRPLVERGATAVATIDALAGASDIVLVMVSADPDLLAVTTGADGLLSARRPPEVMVDCSTVSAEASAEVRRAAEASGVAFLAAPISGNPQVVGAGGGSIVASGPQGVYERVRPYLEMIAPSVTRVGPAEESRLVKICHNLMVGMVTQALVEVTALAEKGGVDRAEFLDFIGGSALGSPFVRAKGRALADRDYTPTFTTRLLRKDFDLGMGAARELEVPMPVGALVRQLVQSAIGQGYGEADFVALYEVEAKAAGMRDGAA</sequence>
<keyword evidence="2" id="KW-0560">Oxidoreductase</keyword>
<dbReference type="GO" id="GO:0051287">
    <property type="term" value="F:NAD binding"/>
    <property type="evidence" value="ECO:0007669"/>
    <property type="project" value="InterPro"/>
</dbReference>
<dbReference type="Pfam" id="PF14833">
    <property type="entry name" value="NAD_binding_11"/>
    <property type="match status" value="1"/>
</dbReference>
<evidence type="ECO:0000313" key="7">
    <source>
        <dbReference type="EMBL" id="MQT04245.1"/>
    </source>
</evidence>
<dbReference type="InterPro" id="IPR029154">
    <property type="entry name" value="HIBADH-like_NADP-bd"/>
</dbReference>
<dbReference type="SUPFAM" id="SSF51735">
    <property type="entry name" value="NAD(P)-binding Rossmann-fold domains"/>
    <property type="match status" value="1"/>
</dbReference>
<protein>
    <submittedName>
        <fullName evidence="7">NAD(P)-dependent oxidoreductase</fullName>
    </submittedName>
</protein>
<keyword evidence="8" id="KW-1185">Reference proteome</keyword>
<dbReference type="InterPro" id="IPR051265">
    <property type="entry name" value="HIBADH-related_NP60_sf"/>
</dbReference>
<comment type="caution">
    <text evidence="7">The sequence shown here is derived from an EMBL/GenBank/DDBJ whole genome shotgun (WGS) entry which is preliminary data.</text>
</comment>
<organism evidence="7 8">
    <name type="scientific">Streptomyces jumonjinensis</name>
    <dbReference type="NCBI Taxonomy" id="1945"/>
    <lineage>
        <taxon>Bacteria</taxon>
        <taxon>Bacillati</taxon>
        <taxon>Actinomycetota</taxon>
        <taxon>Actinomycetes</taxon>
        <taxon>Kitasatosporales</taxon>
        <taxon>Streptomycetaceae</taxon>
        <taxon>Streptomyces</taxon>
    </lineage>
</organism>
<proteinExistence type="inferred from homology"/>
<dbReference type="InterPro" id="IPR008927">
    <property type="entry name" value="6-PGluconate_DH-like_C_sf"/>
</dbReference>
<comment type="similarity">
    <text evidence="1">Belongs to the HIBADH-related family.</text>
</comment>
<dbReference type="EMBL" id="VCLA01000190">
    <property type="protein sequence ID" value="MQT04245.1"/>
    <property type="molecule type" value="Genomic_DNA"/>
</dbReference>
<reference evidence="7 8" key="1">
    <citation type="submission" date="2019-05" db="EMBL/GenBank/DDBJ databases">
        <title>Comparative genomics and metabolomics analyses of clavulanic acid producing Streptomyces species provides insight into specialized metabolism and evolution of beta-lactam biosynthetic gene clusters.</title>
        <authorList>
            <person name="Moore M.A."/>
            <person name="Cruz-Morales P."/>
            <person name="Barona Gomez F."/>
            <person name="Kapil T."/>
        </authorList>
    </citation>
    <scope>NUCLEOTIDE SEQUENCE [LARGE SCALE GENOMIC DNA]</scope>
    <source>
        <strain evidence="7 8">NRRL 5741</strain>
    </source>
</reference>
<gene>
    <name evidence="7" type="ORF">FF041_30010</name>
</gene>
<evidence type="ECO:0000259" key="5">
    <source>
        <dbReference type="Pfam" id="PF03446"/>
    </source>
</evidence>
<evidence type="ECO:0000256" key="3">
    <source>
        <dbReference type="ARBA" id="ARBA00023027"/>
    </source>
</evidence>
<dbReference type="SUPFAM" id="SSF48179">
    <property type="entry name" value="6-phosphogluconate dehydrogenase C-terminal domain-like"/>
    <property type="match status" value="1"/>
</dbReference>
<dbReference type="InterPro" id="IPR036291">
    <property type="entry name" value="NAD(P)-bd_dom_sf"/>
</dbReference>
<dbReference type="InterPro" id="IPR013328">
    <property type="entry name" value="6PGD_dom2"/>
</dbReference>
<dbReference type="GO" id="GO:0016491">
    <property type="term" value="F:oxidoreductase activity"/>
    <property type="evidence" value="ECO:0007669"/>
    <property type="project" value="UniProtKB-KW"/>
</dbReference>
<feature type="domain" description="6-phosphogluconate dehydrogenase NADP-binding" evidence="5">
    <location>
        <begin position="9"/>
        <end position="167"/>
    </location>
</feature>
<evidence type="ECO:0000313" key="8">
    <source>
        <dbReference type="Proteomes" id="UP000419138"/>
    </source>
</evidence>
<keyword evidence="3" id="KW-0520">NAD</keyword>
<dbReference type="OrthoDB" id="3185659at2"/>
<dbReference type="Pfam" id="PF03446">
    <property type="entry name" value="NAD_binding_2"/>
    <property type="match status" value="1"/>
</dbReference>
<dbReference type="PANTHER" id="PTHR43580">
    <property type="entry name" value="OXIDOREDUCTASE GLYR1-RELATED"/>
    <property type="match status" value="1"/>
</dbReference>
<dbReference type="GO" id="GO:0050661">
    <property type="term" value="F:NADP binding"/>
    <property type="evidence" value="ECO:0007669"/>
    <property type="project" value="InterPro"/>
</dbReference>